<dbReference type="SUPFAM" id="SSF54211">
    <property type="entry name" value="Ribosomal protein S5 domain 2-like"/>
    <property type="match status" value="1"/>
</dbReference>
<evidence type="ECO:0000259" key="4">
    <source>
        <dbReference type="Pfam" id="PF00288"/>
    </source>
</evidence>
<evidence type="ECO:0000256" key="3">
    <source>
        <dbReference type="ARBA" id="ARBA00022840"/>
    </source>
</evidence>
<dbReference type="GO" id="GO:0005524">
    <property type="term" value="F:ATP binding"/>
    <property type="evidence" value="ECO:0007669"/>
    <property type="project" value="UniProtKB-KW"/>
</dbReference>
<dbReference type="GO" id="GO:0004335">
    <property type="term" value="F:galactokinase activity"/>
    <property type="evidence" value="ECO:0007669"/>
    <property type="project" value="TreeGrafter"/>
</dbReference>
<comment type="similarity">
    <text evidence="1">Belongs to the GHMP kinase family. GalK subfamily.</text>
</comment>
<feature type="domain" description="GHMP kinase N-terminal" evidence="4">
    <location>
        <begin position="104"/>
        <end position="185"/>
    </location>
</feature>
<dbReference type="PRINTS" id="PR00959">
    <property type="entry name" value="MEVGALKINASE"/>
</dbReference>
<evidence type="ECO:0000256" key="2">
    <source>
        <dbReference type="ARBA" id="ARBA00022741"/>
    </source>
</evidence>
<evidence type="ECO:0000313" key="5">
    <source>
        <dbReference type="EMBL" id="KAK2075982.1"/>
    </source>
</evidence>
<dbReference type="EMBL" id="JASFZW010000012">
    <property type="protein sequence ID" value="KAK2075982.1"/>
    <property type="molecule type" value="Genomic_DNA"/>
</dbReference>
<dbReference type="GO" id="GO:0005829">
    <property type="term" value="C:cytosol"/>
    <property type="evidence" value="ECO:0007669"/>
    <property type="project" value="TreeGrafter"/>
</dbReference>
<name>A0AAD9IGS6_PROWI</name>
<comment type="caution">
    <text evidence="5">The sequence shown here is derived from an EMBL/GenBank/DDBJ whole genome shotgun (WGS) entry which is preliminary data.</text>
</comment>
<evidence type="ECO:0000313" key="6">
    <source>
        <dbReference type="Proteomes" id="UP001255856"/>
    </source>
</evidence>
<dbReference type="InterPro" id="IPR014721">
    <property type="entry name" value="Ribsml_uS5_D2-typ_fold_subgr"/>
</dbReference>
<dbReference type="Pfam" id="PF00288">
    <property type="entry name" value="GHMP_kinases_N"/>
    <property type="match status" value="1"/>
</dbReference>
<reference evidence="5" key="1">
    <citation type="submission" date="2021-01" db="EMBL/GenBank/DDBJ databases">
        <authorList>
            <person name="Eckstrom K.M.E."/>
        </authorList>
    </citation>
    <scope>NUCLEOTIDE SEQUENCE</scope>
    <source>
        <strain evidence="5">UVCC 0001</strain>
    </source>
</reference>
<accession>A0AAD9IGS6</accession>
<dbReference type="AlphaFoldDB" id="A0AAD9IGS6"/>
<keyword evidence="2" id="KW-0547">Nucleotide-binding</keyword>
<protein>
    <recommendedName>
        <fullName evidence="4">GHMP kinase N-terminal domain-containing protein</fullName>
    </recommendedName>
</protein>
<keyword evidence="3" id="KW-0067">ATP-binding</keyword>
<dbReference type="PANTHER" id="PTHR10457:SF7">
    <property type="entry name" value="GALACTOKINASE-RELATED"/>
    <property type="match status" value="1"/>
</dbReference>
<evidence type="ECO:0000256" key="1">
    <source>
        <dbReference type="ARBA" id="ARBA00006566"/>
    </source>
</evidence>
<dbReference type="InterPro" id="IPR006204">
    <property type="entry name" value="GHMP_kinase_N_dom"/>
</dbReference>
<organism evidence="5 6">
    <name type="scientific">Prototheca wickerhamii</name>
    <dbReference type="NCBI Taxonomy" id="3111"/>
    <lineage>
        <taxon>Eukaryota</taxon>
        <taxon>Viridiplantae</taxon>
        <taxon>Chlorophyta</taxon>
        <taxon>core chlorophytes</taxon>
        <taxon>Trebouxiophyceae</taxon>
        <taxon>Chlorellales</taxon>
        <taxon>Chlorellaceae</taxon>
        <taxon>Prototheca</taxon>
    </lineage>
</organism>
<dbReference type="Proteomes" id="UP001255856">
    <property type="component" value="Unassembled WGS sequence"/>
</dbReference>
<dbReference type="GO" id="GO:0006012">
    <property type="term" value="P:galactose metabolic process"/>
    <property type="evidence" value="ECO:0007669"/>
    <property type="project" value="TreeGrafter"/>
</dbReference>
<keyword evidence="6" id="KW-1185">Reference proteome</keyword>
<dbReference type="InterPro" id="IPR020568">
    <property type="entry name" value="Ribosomal_Su5_D2-typ_SF"/>
</dbReference>
<gene>
    <name evidence="5" type="ORF">QBZ16_001318</name>
</gene>
<dbReference type="Gene3D" id="3.30.230.10">
    <property type="match status" value="1"/>
</dbReference>
<dbReference type="PANTHER" id="PTHR10457">
    <property type="entry name" value="MEVALONATE KINASE/GALACTOKINASE"/>
    <property type="match status" value="1"/>
</dbReference>
<sequence length="379" mass="40450">MPGLQDGPAPESLDLFVPGRLCLFGEHSDWAGSMRKYNPDISHGLTLVVTTEQGLFATARRRDDRKLVLKTSAPGASSKSITLDLDDEDGLFELASEGSFWSYAAGTAYKLSVEWHVGGLELDNHRTTLPVKKGLSSSAAFCVLLARSFNRVYDLGLTVRGEMAVAYEGERLTPSQCGRMDQAVAFGRAPALMKYDGDFLKVESAALGCPLHLVLVDLRAGKDTVTILQGLQAAYPHPETAAHRRLLAALGAENVAEIRDRVLPAMARGDAAEIGRAMVAAQWRFDRAAGPLCPSQLGEAGSPVLHRVLAWPALQPLLLGGKGVGSQGDGTAQLLCRDAEAQRRVCDILSRDLQLECVPFTVPATGQLNGASAPNGTHA</sequence>
<proteinExistence type="inferred from homology"/>